<dbReference type="InterPro" id="IPR052986">
    <property type="entry name" value="VLIG_GTPase"/>
</dbReference>
<feature type="compositionally biased region" description="Polar residues" evidence="5">
    <location>
        <begin position="458"/>
        <end position="468"/>
    </location>
</feature>
<dbReference type="Gene3D" id="3.40.50.300">
    <property type="entry name" value="P-loop containing nucleotide triphosphate hydrolases"/>
    <property type="match status" value="1"/>
</dbReference>
<dbReference type="Pfam" id="PF25496">
    <property type="entry name" value="URGCP"/>
    <property type="match status" value="1"/>
</dbReference>
<organism evidence="8 9">
    <name type="scientific">Mytilus coruscus</name>
    <name type="common">Sea mussel</name>
    <dbReference type="NCBI Taxonomy" id="42192"/>
    <lineage>
        <taxon>Eukaryota</taxon>
        <taxon>Metazoa</taxon>
        <taxon>Spiralia</taxon>
        <taxon>Lophotrochozoa</taxon>
        <taxon>Mollusca</taxon>
        <taxon>Bivalvia</taxon>
        <taxon>Autobranchia</taxon>
        <taxon>Pteriomorphia</taxon>
        <taxon>Mytilida</taxon>
        <taxon>Mytiloidea</taxon>
        <taxon>Mytilidae</taxon>
        <taxon>Mytilinae</taxon>
        <taxon>Mytilus</taxon>
    </lineage>
</organism>
<dbReference type="Proteomes" id="UP000507470">
    <property type="component" value="Unassembled WGS sequence"/>
</dbReference>
<keyword evidence="2" id="KW-0547">Nucleotide-binding</keyword>
<comment type="similarity">
    <text evidence="1">Belongs to the TRAFAC class dynamin-like GTPase superfamily. Very large inducible GTPase (VLIG) family.</text>
</comment>
<dbReference type="PROSITE" id="PS51717">
    <property type="entry name" value="G_VLIG"/>
    <property type="match status" value="1"/>
</dbReference>
<keyword evidence="3" id="KW-0342">GTP-binding</keyword>
<feature type="compositionally biased region" description="Acidic residues" evidence="5">
    <location>
        <begin position="378"/>
        <end position="389"/>
    </location>
</feature>
<dbReference type="InterPro" id="IPR030383">
    <property type="entry name" value="G_VLIG_dom"/>
</dbReference>
<dbReference type="PROSITE" id="PS51715">
    <property type="entry name" value="G_GB1_RHD3"/>
    <property type="match status" value="1"/>
</dbReference>
<feature type="compositionally biased region" description="Basic and acidic residues" evidence="5">
    <location>
        <begin position="447"/>
        <end position="457"/>
    </location>
</feature>
<dbReference type="Pfam" id="PF25683">
    <property type="entry name" value="URGCP_GTPase"/>
    <property type="match status" value="1"/>
</dbReference>
<dbReference type="AlphaFoldDB" id="A0A6J8D030"/>
<evidence type="ECO:0000256" key="4">
    <source>
        <dbReference type="PROSITE-ProRule" id="PRU01052"/>
    </source>
</evidence>
<evidence type="ECO:0000256" key="2">
    <source>
        <dbReference type="ARBA" id="ARBA00022741"/>
    </source>
</evidence>
<dbReference type="GO" id="GO:0005525">
    <property type="term" value="F:GTP binding"/>
    <property type="evidence" value="ECO:0007669"/>
    <property type="project" value="UniProtKB-KW"/>
</dbReference>
<evidence type="ECO:0000313" key="8">
    <source>
        <dbReference type="EMBL" id="CAC5401435.1"/>
    </source>
</evidence>
<dbReference type="EMBL" id="CACVKT020006411">
    <property type="protein sequence ID" value="CAC5401435.1"/>
    <property type="molecule type" value="Genomic_DNA"/>
</dbReference>
<keyword evidence="9" id="KW-1185">Reference proteome</keyword>
<dbReference type="InterPro" id="IPR057365">
    <property type="entry name" value="URGCP"/>
</dbReference>
<feature type="domain" description="GB1/RHD3-type G" evidence="6">
    <location>
        <begin position="1178"/>
        <end position="1211"/>
    </location>
</feature>
<dbReference type="SUPFAM" id="SSF52540">
    <property type="entry name" value="P-loop containing nucleoside triphosphate hydrolases"/>
    <property type="match status" value="1"/>
</dbReference>
<dbReference type="PANTHER" id="PTHR14819">
    <property type="entry name" value="GTP-BINDING"/>
    <property type="match status" value="1"/>
</dbReference>
<feature type="compositionally biased region" description="Basic and acidic residues" evidence="5">
    <location>
        <begin position="390"/>
        <end position="399"/>
    </location>
</feature>
<feature type="compositionally biased region" description="Basic and acidic residues" evidence="5">
    <location>
        <begin position="424"/>
        <end position="438"/>
    </location>
</feature>
<sequence>MFSQMMQEIIGKSPVHPDQIYQIIMRAKKFKERLKHSEMTTIQTLQTDGFSNLDASLVYKIGKFFNFIPPPTRQWGASPLPNDIEIGDDIERIRNARNEMVHRKDCEMSDEEMSVFFTEFIAVGERIDVYLNKESGIGFKDSITLYKTCPLDEEMEENAKALQGIESLNEQFQVSVDGKVIHVFYGNSMKELIEGCRQEDASSSSAVIFVVKGVEDSENKAELLNSLSDQINSGSEAIQLKEARKGSIILYTDIKDSVLQNGRSFAHELSTFMELVFTKVEFKLTIDETCSVIIIPNEDDEQTSADVEFCDNIENTDLVLELNVSKQIFSTDESFQQHVDCFIQKVSQMTNEKEALIRSDRIAEMYPVHGRDLKEDIPDNENSSDQDNDDEKRNQESGENKSQYQIPEEHITGCSSYQDNNEINADKSNLKIQHESTENKSSYQSTKTERTTVKQEDPSQPNQVSNRGFTLKSDTKVCNDACNIVEMVQPPSSEIDLPDTVDEIDEDILKKKKRKEITDEDGNDRPEITNNSDKVEKQIVKSCLSNVENEITGKGIANKNSILEGFIKNLGLENYFPDKINLIDVMVVKNPVKTVNYTDVPWIILRSLVMGNFNSRDKMVQELLEKSEETKQTTKPPVTEEYDNIFESLLDEDENSLSLNPMDLLVILLCCSSPIFKQILAQKLFLCKLAVPICFPSLNSDKISFSTWMLQTIIIDCKTETKGSQQSEITNCPCHTVGFLRLGKITVSKSKVINDVLTDQYHNTFFNKDCPLGTSARTISDGTIEGSWILPSDQSEFSSDVVMCLNLRGDGLKNGSQSKMLSLVSSIVVVMIDVRLLQEETPRNVLLDLHKSVKGVVIAIDANSVDKNLLRDIYKDYSSRIEHFMKRTEFCILSREGKATSVSDIKKSIRRSITKLTANIEPTSLAHRLDDKGYTHSEVDSKFKECREKAEYILCYMDTRHSNIKDVVPLQGETWRAWTKYCKTLNKSSKYTSIQEADTIKQKMREVRIKQWHICQNLGPFMKSFIDIIVKYLDQDLLFSFFIWWLKLLLDDRSRLVLPKYLAEYQQDWQALRSVKNQKQQDVMENLRKKLNKSEFELAEASFGLEHLVREMGQMYETMNERKLESPCNLHLETNLATIGAKMLLSGQPFELMDGDAANVPLIWVKAVLTELKRIIGDKKLLALSVLGVQSSGKSTLLNTMFGLQFVVSAG</sequence>
<dbReference type="PANTHER" id="PTHR14819:SF25">
    <property type="entry name" value="CHROMOSOME UNDETERMINED SCAFFOLD_52, WHOLE GENOME SHOTGUN SEQUENCE"/>
    <property type="match status" value="1"/>
</dbReference>
<reference evidence="8 9" key="1">
    <citation type="submission" date="2020-06" db="EMBL/GenBank/DDBJ databases">
        <authorList>
            <person name="Li R."/>
            <person name="Bekaert M."/>
        </authorList>
    </citation>
    <scope>NUCLEOTIDE SEQUENCE [LARGE SCALE GENOMIC DNA]</scope>
    <source>
        <strain evidence="9">wild</strain>
    </source>
</reference>
<feature type="domain" description="VLIG-type G" evidence="7">
    <location>
        <begin position="1178"/>
        <end position="1211"/>
    </location>
</feature>
<accession>A0A6J8D030</accession>
<evidence type="ECO:0000259" key="6">
    <source>
        <dbReference type="PROSITE" id="PS51715"/>
    </source>
</evidence>
<feature type="region of interest" description="Disordered" evidence="5">
    <location>
        <begin position="370"/>
        <end position="468"/>
    </location>
</feature>
<evidence type="ECO:0000256" key="3">
    <source>
        <dbReference type="ARBA" id="ARBA00023134"/>
    </source>
</evidence>
<protein>
    <submittedName>
        <fullName evidence="8">Uncharacterized protein</fullName>
    </submittedName>
</protein>
<evidence type="ECO:0000256" key="5">
    <source>
        <dbReference type="SAM" id="MobiDB-lite"/>
    </source>
</evidence>
<evidence type="ECO:0000256" key="1">
    <source>
        <dbReference type="ARBA" id="ARBA00006828"/>
    </source>
</evidence>
<evidence type="ECO:0000313" key="9">
    <source>
        <dbReference type="Proteomes" id="UP000507470"/>
    </source>
</evidence>
<dbReference type="OrthoDB" id="10070673at2759"/>
<name>A0A6J8D030_MYTCO</name>
<dbReference type="InterPro" id="IPR027417">
    <property type="entry name" value="P-loop_NTPase"/>
</dbReference>
<comment type="similarity">
    <text evidence="4">Belongs to the TRAFAC class dynamin-like GTPase superfamily. GB1/RHD3 GTPase family.</text>
</comment>
<dbReference type="InterPro" id="IPR030386">
    <property type="entry name" value="G_GB1_RHD3_dom"/>
</dbReference>
<evidence type="ECO:0000259" key="7">
    <source>
        <dbReference type="PROSITE" id="PS51717"/>
    </source>
</evidence>
<gene>
    <name evidence="8" type="ORF">MCOR_35517</name>
</gene>
<proteinExistence type="inferred from homology"/>
<feature type="compositionally biased region" description="Polar residues" evidence="5">
    <location>
        <begin position="413"/>
        <end position="423"/>
    </location>
</feature>